<reference evidence="1" key="1">
    <citation type="submission" date="2021-06" db="EMBL/GenBank/DDBJ databases">
        <authorList>
            <person name="Kallberg Y."/>
            <person name="Tangrot J."/>
            <person name="Rosling A."/>
        </authorList>
    </citation>
    <scope>NUCLEOTIDE SEQUENCE</scope>
    <source>
        <strain evidence="1">MA461A</strain>
    </source>
</reference>
<evidence type="ECO:0000313" key="1">
    <source>
        <dbReference type="EMBL" id="CAG8684391.1"/>
    </source>
</evidence>
<evidence type="ECO:0000313" key="2">
    <source>
        <dbReference type="Proteomes" id="UP000789920"/>
    </source>
</evidence>
<feature type="non-terminal residue" evidence="1">
    <location>
        <position position="1"/>
    </location>
</feature>
<dbReference type="Proteomes" id="UP000789920">
    <property type="component" value="Unassembled WGS sequence"/>
</dbReference>
<proteinExistence type="predicted"/>
<accession>A0ACA9NYU7</accession>
<dbReference type="EMBL" id="CAJVQC010017392">
    <property type="protein sequence ID" value="CAG8684391.1"/>
    <property type="molecule type" value="Genomic_DNA"/>
</dbReference>
<sequence length="47" mass="5380">VIDLMVVDEDVAKPSLISEDEKIIETAKSIVFRINDDVLRIIFKHVI</sequence>
<name>A0ACA9NYU7_9GLOM</name>
<gene>
    <name evidence="1" type="ORF">RPERSI_LOCUS9269</name>
</gene>
<keyword evidence="2" id="KW-1185">Reference proteome</keyword>
<protein>
    <submittedName>
        <fullName evidence="1">18097_t:CDS:1</fullName>
    </submittedName>
</protein>
<comment type="caution">
    <text evidence="1">The sequence shown here is derived from an EMBL/GenBank/DDBJ whole genome shotgun (WGS) entry which is preliminary data.</text>
</comment>
<organism evidence="1 2">
    <name type="scientific">Racocetra persica</name>
    <dbReference type="NCBI Taxonomy" id="160502"/>
    <lineage>
        <taxon>Eukaryota</taxon>
        <taxon>Fungi</taxon>
        <taxon>Fungi incertae sedis</taxon>
        <taxon>Mucoromycota</taxon>
        <taxon>Glomeromycotina</taxon>
        <taxon>Glomeromycetes</taxon>
        <taxon>Diversisporales</taxon>
        <taxon>Gigasporaceae</taxon>
        <taxon>Racocetra</taxon>
    </lineage>
</organism>